<dbReference type="GO" id="GO:0043235">
    <property type="term" value="C:receptor complex"/>
    <property type="evidence" value="ECO:0007669"/>
    <property type="project" value="TreeGrafter"/>
</dbReference>
<evidence type="ECO:0000256" key="5">
    <source>
        <dbReference type="ARBA" id="ARBA00023136"/>
    </source>
</evidence>
<organism evidence="10 11">
    <name type="scientific">Knipowitschia caucasica</name>
    <name type="common">Caucasian dwarf goby</name>
    <name type="synonym">Pomatoschistus caucasicus</name>
    <dbReference type="NCBI Taxonomy" id="637954"/>
    <lineage>
        <taxon>Eukaryota</taxon>
        <taxon>Metazoa</taxon>
        <taxon>Chordata</taxon>
        <taxon>Craniata</taxon>
        <taxon>Vertebrata</taxon>
        <taxon>Euteleostomi</taxon>
        <taxon>Actinopterygii</taxon>
        <taxon>Neopterygii</taxon>
        <taxon>Teleostei</taxon>
        <taxon>Neoteleostei</taxon>
        <taxon>Acanthomorphata</taxon>
        <taxon>Gobiaria</taxon>
        <taxon>Gobiiformes</taxon>
        <taxon>Gobioidei</taxon>
        <taxon>Gobiidae</taxon>
        <taxon>Gobiinae</taxon>
        <taxon>Knipowitschia</taxon>
    </lineage>
</organism>
<evidence type="ECO:0000313" key="10">
    <source>
        <dbReference type="EMBL" id="CAL1588744.1"/>
    </source>
</evidence>
<name>A0AAV2KMZ1_KNICA</name>
<evidence type="ECO:0000256" key="7">
    <source>
        <dbReference type="SAM" id="Phobius"/>
    </source>
</evidence>
<feature type="transmembrane region" description="Helical" evidence="7">
    <location>
        <begin position="95"/>
        <end position="122"/>
    </location>
</feature>
<keyword evidence="4 7" id="KW-1133">Transmembrane helix</keyword>
<feature type="transmembrane region" description="Helical" evidence="7">
    <location>
        <begin position="286"/>
        <end position="309"/>
    </location>
</feature>
<feature type="transmembrane region" description="Helical" evidence="7">
    <location>
        <begin position="202"/>
        <end position="225"/>
    </location>
</feature>
<dbReference type="GO" id="GO:0004930">
    <property type="term" value="F:G protein-coupled receptor activity"/>
    <property type="evidence" value="ECO:0007669"/>
    <property type="project" value="InterPro"/>
</dbReference>
<keyword evidence="11" id="KW-1185">Reference proteome</keyword>
<evidence type="ECO:0000256" key="6">
    <source>
        <dbReference type="SAM" id="MobiDB-lite"/>
    </source>
</evidence>
<dbReference type="InterPro" id="IPR051753">
    <property type="entry name" value="RA-inducible_GPCR3"/>
</dbReference>
<reference evidence="10 11" key="1">
    <citation type="submission" date="2024-04" db="EMBL/GenBank/DDBJ databases">
        <authorList>
            <person name="Waldvogel A.-M."/>
            <person name="Schoenle A."/>
        </authorList>
    </citation>
    <scope>NUCLEOTIDE SEQUENCE [LARGE SCALE GENOMIC DNA]</scope>
</reference>
<evidence type="ECO:0000256" key="4">
    <source>
        <dbReference type="ARBA" id="ARBA00022989"/>
    </source>
</evidence>
<dbReference type="Proteomes" id="UP001497482">
    <property type="component" value="Chromosome 18"/>
</dbReference>
<keyword evidence="5 7" id="KW-0472">Membrane</keyword>
<evidence type="ECO:0000256" key="2">
    <source>
        <dbReference type="ARBA" id="ARBA00007242"/>
    </source>
</evidence>
<evidence type="ECO:0000256" key="8">
    <source>
        <dbReference type="SAM" id="SignalP"/>
    </source>
</evidence>
<dbReference type="GO" id="GO:0030295">
    <property type="term" value="F:protein kinase activator activity"/>
    <property type="evidence" value="ECO:0007669"/>
    <property type="project" value="TreeGrafter"/>
</dbReference>
<comment type="subcellular location">
    <subcellularLocation>
        <location evidence="1">Membrane</location>
        <topology evidence="1">Multi-pass membrane protein</topology>
    </subcellularLocation>
</comment>
<dbReference type="GO" id="GO:0005886">
    <property type="term" value="C:plasma membrane"/>
    <property type="evidence" value="ECO:0007669"/>
    <property type="project" value="TreeGrafter"/>
</dbReference>
<gene>
    <name evidence="10" type="ORF">KC01_LOCUS18485</name>
</gene>
<evidence type="ECO:0000256" key="3">
    <source>
        <dbReference type="ARBA" id="ARBA00022692"/>
    </source>
</evidence>
<feature type="domain" description="G-protein coupled receptors family 3 profile" evidence="9">
    <location>
        <begin position="56"/>
        <end position="298"/>
    </location>
</feature>
<keyword evidence="8" id="KW-0732">Signal</keyword>
<accession>A0AAV2KMZ1</accession>
<evidence type="ECO:0000259" key="9">
    <source>
        <dbReference type="Pfam" id="PF00003"/>
    </source>
</evidence>
<dbReference type="EMBL" id="OZ035840">
    <property type="protein sequence ID" value="CAL1588744.1"/>
    <property type="molecule type" value="Genomic_DNA"/>
</dbReference>
<sequence>MAPRFLFQALFLVWQMPLTCLSQSNSSLNARNKTVKIPGCGTGLDPVYRYLCDRRVVWGIVLETLATAGFLLSMGLMLGLVIWSLCMYAKKQSSCIGGTVACMSMFLLSTAGIFGITFAFIIQLTPQTCPTRLFLFGVLFSLAFSCLLARCLALLGFAAAQGWGETGVALGLFMVQVIIATQWLIVVLVRDGKPCEYKQEEFVMLLIYVLCLLAISLVISFNLMCRSCITSYSYSGPSNQNAHFQALLLALTLILSASIWVVWIAMLTRGNVEVGKRPVWDDPVLSIALVGNGWVFLMGHGLSQVAFLCRGEARAKDVPLSFAGWTSPCADTPGLNSPKEGKENGSFENEGDRRGRRTEPTLRSPYESGFSMTEIDPERDYSIPRPSTTNYEEPYNGY</sequence>
<dbReference type="AlphaFoldDB" id="A0AAV2KMZ1"/>
<evidence type="ECO:0000313" key="11">
    <source>
        <dbReference type="Proteomes" id="UP001497482"/>
    </source>
</evidence>
<dbReference type="PANTHER" id="PTHR14511:SF7">
    <property type="entry name" value="RETINOIC ACID-INDUCED PROTEIN 3"/>
    <property type="match status" value="1"/>
</dbReference>
<feature type="region of interest" description="Disordered" evidence="6">
    <location>
        <begin position="331"/>
        <end position="398"/>
    </location>
</feature>
<feature type="transmembrane region" description="Helical" evidence="7">
    <location>
        <begin position="169"/>
        <end position="190"/>
    </location>
</feature>
<comment type="similarity">
    <text evidence="2">Belongs to the G-protein coupled receptor 3 family.</text>
</comment>
<dbReference type="GO" id="GO:0070062">
    <property type="term" value="C:extracellular exosome"/>
    <property type="evidence" value="ECO:0007669"/>
    <property type="project" value="TreeGrafter"/>
</dbReference>
<keyword evidence="3 7" id="KW-0812">Transmembrane</keyword>
<feature type="chain" id="PRO_5043561960" description="G-protein coupled receptors family 3 profile domain-containing protein" evidence="8">
    <location>
        <begin position="23"/>
        <end position="398"/>
    </location>
</feature>
<feature type="transmembrane region" description="Helical" evidence="7">
    <location>
        <begin position="246"/>
        <end position="266"/>
    </location>
</feature>
<feature type="transmembrane region" description="Helical" evidence="7">
    <location>
        <begin position="134"/>
        <end position="157"/>
    </location>
</feature>
<protein>
    <recommendedName>
        <fullName evidence="9">G-protein coupled receptors family 3 profile domain-containing protein</fullName>
    </recommendedName>
</protein>
<proteinExistence type="inferred from homology"/>
<dbReference type="PANTHER" id="PTHR14511">
    <property type="entry name" value="G PROTEIN COUPLED RECEPTOR, CLASS C, GROUP 5"/>
    <property type="match status" value="1"/>
</dbReference>
<feature type="signal peptide" evidence="8">
    <location>
        <begin position="1"/>
        <end position="22"/>
    </location>
</feature>
<feature type="compositionally biased region" description="Basic and acidic residues" evidence="6">
    <location>
        <begin position="339"/>
        <end position="360"/>
    </location>
</feature>
<evidence type="ECO:0000256" key="1">
    <source>
        <dbReference type="ARBA" id="ARBA00004141"/>
    </source>
</evidence>
<dbReference type="InterPro" id="IPR017978">
    <property type="entry name" value="GPCR_3_C"/>
</dbReference>
<dbReference type="Pfam" id="PF00003">
    <property type="entry name" value="7tm_3"/>
    <property type="match status" value="1"/>
</dbReference>
<feature type="transmembrane region" description="Helical" evidence="7">
    <location>
        <begin position="56"/>
        <end position="83"/>
    </location>
</feature>